<dbReference type="PRINTS" id="PR00753">
    <property type="entry name" value="ACCSYNTHASE"/>
</dbReference>
<evidence type="ECO:0000256" key="3">
    <source>
        <dbReference type="SAM" id="MobiDB-lite"/>
    </source>
</evidence>
<dbReference type="SUPFAM" id="SSF53383">
    <property type="entry name" value="PLP-dependent transferases"/>
    <property type="match status" value="1"/>
</dbReference>
<feature type="compositionally biased region" description="Gly residues" evidence="3">
    <location>
        <begin position="379"/>
        <end position="389"/>
    </location>
</feature>
<comment type="similarity">
    <text evidence="1">Belongs to the class-I pyridoxal-phosphate-dependent aminotransferase family.</text>
</comment>
<feature type="domain" description="Aminotransferase class I/classII large" evidence="4">
    <location>
        <begin position="72"/>
        <end position="429"/>
    </location>
</feature>
<comment type="caution">
    <text evidence="5">The sequence shown here is derived from an EMBL/GenBank/DDBJ whole genome shotgun (WGS) entry which is preliminary data.</text>
</comment>
<dbReference type="Pfam" id="PF00155">
    <property type="entry name" value="Aminotran_1_2"/>
    <property type="match status" value="1"/>
</dbReference>
<evidence type="ECO:0000256" key="1">
    <source>
        <dbReference type="ARBA" id="ARBA00007441"/>
    </source>
</evidence>
<proteinExistence type="inferred from homology"/>
<dbReference type="InterPro" id="IPR004839">
    <property type="entry name" value="Aminotransferase_I/II_large"/>
</dbReference>
<dbReference type="Gene3D" id="3.90.1150.10">
    <property type="entry name" value="Aspartate Aminotransferase, domain 1"/>
    <property type="match status" value="1"/>
</dbReference>
<keyword evidence="5" id="KW-0808">Transferase</keyword>
<evidence type="ECO:0000313" key="6">
    <source>
        <dbReference type="Proteomes" id="UP000774617"/>
    </source>
</evidence>
<dbReference type="Proteomes" id="UP000774617">
    <property type="component" value="Unassembled WGS sequence"/>
</dbReference>
<protein>
    <submittedName>
        <fullName evidence="5">Pyridoxal phosphate-dependent transferase</fullName>
    </submittedName>
</protein>
<dbReference type="EMBL" id="JAGTJR010000017">
    <property type="protein sequence ID" value="KAH7046632.1"/>
    <property type="molecule type" value="Genomic_DNA"/>
</dbReference>
<name>A0ABQ8G9F2_9PEZI</name>
<dbReference type="PANTHER" id="PTHR43795">
    <property type="entry name" value="BIFUNCTIONAL ASPARTATE AMINOTRANSFERASE AND GLUTAMATE/ASPARTATE-PREPHENATE AMINOTRANSFERASE-RELATED"/>
    <property type="match status" value="1"/>
</dbReference>
<dbReference type="InterPro" id="IPR004838">
    <property type="entry name" value="NHTrfase_class1_PyrdxlP-BS"/>
</dbReference>
<dbReference type="Gene3D" id="3.40.640.10">
    <property type="entry name" value="Type I PLP-dependent aspartate aminotransferase-like (Major domain)"/>
    <property type="match status" value="1"/>
</dbReference>
<feature type="region of interest" description="Disordered" evidence="3">
    <location>
        <begin position="372"/>
        <end position="391"/>
    </location>
</feature>
<dbReference type="InterPro" id="IPR015421">
    <property type="entry name" value="PyrdxlP-dep_Trfase_major"/>
</dbReference>
<keyword evidence="2" id="KW-0663">Pyridoxal phosphate</keyword>
<dbReference type="CDD" id="cd00609">
    <property type="entry name" value="AAT_like"/>
    <property type="match status" value="1"/>
</dbReference>
<dbReference type="GO" id="GO:0016740">
    <property type="term" value="F:transferase activity"/>
    <property type="evidence" value="ECO:0007669"/>
    <property type="project" value="UniProtKB-KW"/>
</dbReference>
<sequence>MNSYQDSELLSARGSRLIVESGHSTLHEVLEDIYHPERNPDGILSLGLAENSLMHDELLQYIHDTFKLTSHDLMYGDGSHGSKRLRNAAARFITRHLNPVMPVESKHIIVSLGVSNILETLAYTLGNSGDGFLVGRPFYGAFPADFGARAKVRVVGVPFGSIDPFSLEAVAKYEETLLRSNRAGVPIKALVLCTPHNPLGRCYTREVIIALMELCQKHSIHLISDEIYALSIWPNPDAPNAPTFTSVLSIDTTGIIDPFRVHALWGMSKDFGANGLRIGFIIDQHNPTFRESLLQISFPNYPSAPADQIAATILSDDAFTSSYLSTNTARIAAAYAHATKWLAGHGIPYTPGGNAGFFVWVNLKGALTTATETAEEGRAGGGRRGGGQGARTYDHERLKAIMKRRKLSLADALAFGGEEEGWFRIIFTHPAGFIDRCFARLEECLDEYRGAK</sequence>
<evidence type="ECO:0000259" key="4">
    <source>
        <dbReference type="Pfam" id="PF00155"/>
    </source>
</evidence>
<dbReference type="InterPro" id="IPR015424">
    <property type="entry name" value="PyrdxlP-dep_Trfase"/>
</dbReference>
<evidence type="ECO:0000256" key="2">
    <source>
        <dbReference type="ARBA" id="ARBA00022898"/>
    </source>
</evidence>
<dbReference type="PROSITE" id="PS00105">
    <property type="entry name" value="AA_TRANSFER_CLASS_1"/>
    <property type="match status" value="1"/>
</dbReference>
<dbReference type="PANTHER" id="PTHR43795:SF63">
    <property type="entry name" value="PUTATIVE (AFU_ORTHOLOGUE AFUA_4G00630)-RELATED"/>
    <property type="match status" value="1"/>
</dbReference>
<dbReference type="InterPro" id="IPR050478">
    <property type="entry name" value="Ethylene_sulfur-biosynth"/>
</dbReference>
<evidence type="ECO:0000313" key="5">
    <source>
        <dbReference type="EMBL" id="KAH7046632.1"/>
    </source>
</evidence>
<keyword evidence="6" id="KW-1185">Reference proteome</keyword>
<organism evidence="5 6">
    <name type="scientific">Macrophomina phaseolina</name>
    <dbReference type="NCBI Taxonomy" id="35725"/>
    <lineage>
        <taxon>Eukaryota</taxon>
        <taxon>Fungi</taxon>
        <taxon>Dikarya</taxon>
        <taxon>Ascomycota</taxon>
        <taxon>Pezizomycotina</taxon>
        <taxon>Dothideomycetes</taxon>
        <taxon>Dothideomycetes incertae sedis</taxon>
        <taxon>Botryosphaeriales</taxon>
        <taxon>Botryosphaeriaceae</taxon>
        <taxon>Macrophomina</taxon>
    </lineage>
</organism>
<dbReference type="InterPro" id="IPR015422">
    <property type="entry name" value="PyrdxlP-dep_Trfase_small"/>
</dbReference>
<reference evidence="5 6" key="1">
    <citation type="journal article" date="2021" name="Nat. Commun.">
        <title>Genetic determinants of endophytism in the Arabidopsis root mycobiome.</title>
        <authorList>
            <person name="Mesny F."/>
            <person name="Miyauchi S."/>
            <person name="Thiergart T."/>
            <person name="Pickel B."/>
            <person name="Atanasova L."/>
            <person name="Karlsson M."/>
            <person name="Huettel B."/>
            <person name="Barry K.W."/>
            <person name="Haridas S."/>
            <person name="Chen C."/>
            <person name="Bauer D."/>
            <person name="Andreopoulos W."/>
            <person name="Pangilinan J."/>
            <person name="LaButti K."/>
            <person name="Riley R."/>
            <person name="Lipzen A."/>
            <person name="Clum A."/>
            <person name="Drula E."/>
            <person name="Henrissat B."/>
            <person name="Kohler A."/>
            <person name="Grigoriev I.V."/>
            <person name="Martin F.M."/>
            <person name="Hacquard S."/>
        </authorList>
    </citation>
    <scope>NUCLEOTIDE SEQUENCE [LARGE SCALE GENOMIC DNA]</scope>
    <source>
        <strain evidence="5 6">MPI-SDFR-AT-0080</strain>
    </source>
</reference>
<accession>A0ABQ8G9F2</accession>
<gene>
    <name evidence="5" type="ORF">B0J12DRAFT_667972</name>
</gene>